<keyword evidence="3" id="KW-1185">Reference proteome</keyword>
<dbReference type="RefSeq" id="WP_035288176.1">
    <property type="nucleotide sequence ID" value="NZ_AYXG01000217.1"/>
</dbReference>
<evidence type="ECO:0000256" key="1">
    <source>
        <dbReference type="PIRSR" id="PIRSR620019-1"/>
    </source>
</evidence>
<comment type="caution">
    <text evidence="2">The sequence shown here is derived from an EMBL/GenBank/DDBJ whole genome shotgun (WGS) entry which is preliminary data.</text>
</comment>
<dbReference type="EMBL" id="AYXG01000217">
    <property type="protein sequence ID" value="EWC59122.1"/>
    <property type="molecule type" value="Genomic_DNA"/>
</dbReference>
<dbReference type="Gene3D" id="3.40.50.20">
    <property type="match status" value="1"/>
</dbReference>
<dbReference type="SUPFAM" id="SSF51161">
    <property type="entry name" value="Trimeric LpxA-like enzymes"/>
    <property type="match status" value="1"/>
</dbReference>
<protein>
    <submittedName>
        <fullName evidence="2">Acetyltransferase</fullName>
        <ecNumber evidence="2">2.3.1.-</ecNumber>
    </submittedName>
</protein>
<reference evidence="2 3" key="1">
    <citation type="journal article" date="2014" name="Genome Announc.">
        <title>Draft Genome Sequence of the Antitrypanosomally Active Sponge-Associated Bacterium Actinokineospora sp. Strain EG49.</title>
        <authorList>
            <person name="Harjes J."/>
            <person name="Ryu T."/>
            <person name="Abdelmohsen U.R."/>
            <person name="Moitinho-Silva L."/>
            <person name="Horn H."/>
            <person name="Ravasi T."/>
            <person name="Hentschel U."/>
        </authorList>
    </citation>
    <scope>NUCLEOTIDE SEQUENCE [LARGE SCALE GENOMIC DNA]</scope>
    <source>
        <strain evidence="2 3">EG49</strain>
    </source>
</reference>
<evidence type="ECO:0000313" key="2">
    <source>
        <dbReference type="EMBL" id="EWC59122.1"/>
    </source>
</evidence>
<keyword evidence="2" id="KW-0808">Transferase</keyword>
<dbReference type="EC" id="2.3.1.-" evidence="2"/>
<dbReference type="AlphaFoldDB" id="W7IR90"/>
<accession>W7IR90</accession>
<dbReference type="Gene3D" id="2.160.10.10">
    <property type="entry name" value="Hexapeptide repeat proteins"/>
    <property type="match status" value="1"/>
</dbReference>
<feature type="active site" description="Proton acceptor" evidence="1">
    <location>
        <position position="141"/>
    </location>
</feature>
<dbReference type="Proteomes" id="UP000019277">
    <property type="component" value="Unassembled WGS sequence"/>
</dbReference>
<sequence>MTARPLLLLGGGGLAREVLAALRALPERFTPLGVLDDDPAKHGADLDGVTVLGGAELVAEHPDALAVACVASVHRPGARAALVERVGLPDERWATVVHPAASVAPGTDLGVGTVLLAGAVITAPVPVGRHVVAMPHVLVTHDCVIGDFATFAGRASLGGGVTVGRDAYLGQGALVREGRTIGERAVVGMGSVVLDDVPTGQTWVGNPARRLR</sequence>
<dbReference type="InterPro" id="IPR050179">
    <property type="entry name" value="Trans_hexapeptide_repeat"/>
</dbReference>
<dbReference type="PANTHER" id="PTHR43300:SF7">
    <property type="entry name" value="UDP-N-ACETYLBACILLOSAMINE N-ACETYLTRANSFERASE"/>
    <property type="match status" value="1"/>
</dbReference>
<dbReference type="OrthoDB" id="3697257at2"/>
<dbReference type="InterPro" id="IPR011004">
    <property type="entry name" value="Trimer_LpxA-like_sf"/>
</dbReference>
<name>W7IR90_9PSEU</name>
<keyword evidence="2" id="KW-0012">Acyltransferase</keyword>
<feature type="site" description="Increases basicity of active site His" evidence="1">
    <location>
        <position position="142"/>
    </location>
</feature>
<dbReference type="GO" id="GO:0016746">
    <property type="term" value="F:acyltransferase activity"/>
    <property type="evidence" value="ECO:0007669"/>
    <property type="project" value="UniProtKB-KW"/>
</dbReference>
<dbReference type="STRING" id="909613.UO65_5593"/>
<dbReference type="CDD" id="cd03360">
    <property type="entry name" value="LbH_AT_putative"/>
    <property type="match status" value="1"/>
</dbReference>
<dbReference type="NCBIfam" id="TIGR03570">
    <property type="entry name" value="NeuD_NnaD"/>
    <property type="match status" value="1"/>
</dbReference>
<evidence type="ECO:0000313" key="3">
    <source>
        <dbReference type="Proteomes" id="UP000019277"/>
    </source>
</evidence>
<dbReference type="eggNOG" id="COG0110">
    <property type="taxonomic scope" value="Bacteria"/>
</dbReference>
<organism evidence="2 3">
    <name type="scientific">Actinokineospora spheciospongiae</name>
    <dbReference type="NCBI Taxonomy" id="909613"/>
    <lineage>
        <taxon>Bacteria</taxon>
        <taxon>Bacillati</taxon>
        <taxon>Actinomycetota</taxon>
        <taxon>Actinomycetes</taxon>
        <taxon>Pseudonocardiales</taxon>
        <taxon>Pseudonocardiaceae</taxon>
        <taxon>Actinokineospora</taxon>
    </lineage>
</organism>
<dbReference type="InterPro" id="IPR020019">
    <property type="entry name" value="AcTrfase_PglD-like"/>
</dbReference>
<dbReference type="PANTHER" id="PTHR43300">
    <property type="entry name" value="ACETYLTRANSFERASE"/>
    <property type="match status" value="1"/>
</dbReference>
<proteinExistence type="predicted"/>
<gene>
    <name evidence="2" type="ORF">UO65_5593</name>
</gene>
<dbReference type="PATRIC" id="fig|909613.9.peg.5592"/>